<dbReference type="RefSeq" id="XP_066080308.1">
    <property type="nucleotide sequence ID" value="XM_066224211.1"/>
</dbReference>
<dbReference type="PROSITE" id="PS00463">
    <property type="entry name" value="ZN2_CY6_FUNGAL_1"/>
    <property type="match status" value="1"/>
</dbReference>
<dbReference type="InterPro" id="IPR036864">
    <property type="entry name" value="Zn2-C6_fun-type_DNA-bd_sf"/>
</dbReference>
<proteinExistence type="predicted"/>
<dbReference type="GeneID" id="91099184"/>
<dbReference type="SMART" id="SM00066">
    <property type="entry name" value="GAL4"/>
    <property type="match status" value="1"/>
</dbReference>
<sequence length="580" mass="64235">MRFSRSRGGCLSCRKQKKKCDEARPCCSRCVSVSRTCQYLAESRSPPPGSADSNGMPVIPGEGDLQAELSSVSNPINSNLSTVIDVPELQDVSWAIEAFTEIDNVLQLPSDRTDAPRQGAFAVNAQPASGSSSTLEGLLSVPVDCDPALWASFVDSTLWNSRRPDHEGEQPLLQHFTEFASVSVVVRHGQNSASKFYQDLAMRATQDNQKALLHAVLAVSAQHLSNFARKVAEQDAATRYATESSKQRSLALHLLRVAAASAKSQENESTAAGEDLETGFAVLLMLTLAAILKGDADIVPVYLGRASAILDRIKPAEPPGLLPTSLAIHSIYKGFHHVSRSKQVQASSLFPKLDDRPVWGDRADNSVETIVGIKRDMFMLFLRIHSLALEAEIIYRAQERSSDDEDDELEMMRMEIQAECSAVETELRDRETWTPKWLTDCDDRLRLGHEFYRLAIRVSILTEIFQLKAGHTRVQQCIQEALPLTKLIRECDSAGLQAEGWPVEPGLEIGLNLPFVIIGGNAQADTRPQFTEFIRRCQWKGSASPRIAEQVVERVWSLRDEGKDERWRGVLTELGCPLMI</sequence>
<protein>
    <recommendedName>
        <fullName evidence="3">Zn(2)-C6 fungal-type domain-containing protein</fullName>
    </recommendedName>
</protein>
<dbReference type="GO" id="GO:0005634">
    <property type="term" value="C:nucleus"/>
    <property type="evidence" value="ECO:0007669"/>
    <property type="project" value="UniProtKB-SubCell"/>
</dbReference>
<dbReference type="PANTHER" id="PTHR37534:SF46">
    <property type="entry name" value="ZN(II)2CYS6 TRANSCRIPTION FACTOR (EUROFUNG)"/>
    <property type="match status" value="1"/>
</dbReference>
<dbReference type="InterPro" id="IPR021858">
    <property type="entry name" value="Fun_TF"/>
</dbReference>
<dbReference type="EMBL" id="CP144089">
    <property type="protein sequence ID" value="WWD02341.1"/>
    <property type="molecule type" value="Genomic_DNA"/>
</dbReference>
<evidence type="ECO:0000256" key="1">
    <source>
        <dbReference type="ARBA" id="ARBA00004123"/>
    </source>
</evidence>
<evidence type="ECO:0000259" key="3">
    <source>
        <dbReference type="PROSITE" id="PS50048"/>
    </source>
</evidence>
<name>A0AAX4K7E7_9TREE</name>
<dbReference type="Gene3D" id="4.10.240.10">
    <property type="entry name" value="Zn(2)-C6 fungal-type DNA-binding domain"/>
    <property type="match status" value="1"/>
</dbReference>
<reference evidence="4 5" key="1">
    <citation type="submission" date="2024-01" db="EMBL/GenBank/DDBJ databases">
        <title>Comparative genomics of Cryptococcus and Kwoniella reveals pathogenesis evolution and contrasting modes of karyotype evolution via chromosome fusion or intercentromeric recombination.</title>
        <authorList>
            <person name="Coelho M.A."/>
            <person name="David-Palma M."/>
            <person name="Shea T."/>
            <person name="Bowers K."/>
            <person name="McGinley-Smith S."/>
            <person name="Mohammad A.W."/>
            <person name="Gnirke A."/>
            <person name="Yurkov A.M."/>
            <person name="Nowrousian M."/>
            <person name="Sun S."/>
            <person name="Cuomo C.A."/>
            <person name="Heitman J."/>
        </authorList>
    </citation>
    <scope>NUCLEOTIDE SEQUENCE [LARGE SCALE GENOMIC DNA]</scope>
    <source>
        <strain evidence="4 5">PYCC6329</strain>
    </source>
</reference>
<dbReference type="GO" id="GO:0000981">
    <property type="term" value="F:DNA-binding transcription factor activity, RNA polymerase II-specific"/>
    <property type="evidence" value="ECO:0007669"/>
    <property type="project" value="InterPro"/>
</dbReference>
<dbReference type="PANTHER" id="PTHR37534">
    <property type="entry name" value="TRANSCRIPTIONAL ACTIVATOR PROTEIN UGA3"/>
    <property type="match status" value="1"/>
</dbReference>
<dbReference type="InterPro" id="IPR001138">
    <property type="entry name" value="Zn2Cys6_DnaBD"/>
</dbReference>
<dbReference type="PROSITE" id="PS50048">
    <property type="entry name" value="ZN2_CY6_FUNGAL_2"/>
    <property type="match status" value="1"/>
</dbReference>
<comment type="subcellular location">
    <subcellularLocation>
        <location evidence="1">Nucleus</location>
    </subcellularLocation>
</comment>
<dbReference type="GO" id="GO:0008270">
    <property type="term" value="F:zinc ion binding"/>
    <property type="evidence" value="ECO:0007669"/>
    <property type="project" value="InterPro"/>
</dbReference>
<dbReference type="Pfam" id="PF11951">
    <property type="entry name" value="Fungal_trans_2"/>
    <property type="match status" value="1"/>
</dbReference>
<accession>A0AAX4K7E7</accession>
<dbReference type="SUPFAM" id="SSF57701">
    <property type="entry name" value="Zn2/Cys6 DNA-binding domain"/>
    <property type="match status" value="1"/>
</dbReference>
<evidence type="ECO:0000313" key="4">
    <source>
        <dbReference type="EMBL" id="WWD02341.1"/>
    </source>
</evidence>
<dbReference type="CDD" id="cd00067">
    <property type="entry name" value="GAL4"/>
    <property type="match status" value="1"/>
</dbReference>
<evidence type="ECO:0000313" key="5">
    <source>
        <dbReference type="Proteomes" id="UP001358614"/>
    </source>
</evidence>
<dbReference type="KEGG" id="ker:91099184"/>
<organism evidence="4 5">
    <name type="scientific">Kwoniella europaea PYCC6329</name>
    <dbReference type="NCBI Taxonomy" id="1423913"/>
    <lineage>
        <taxon>Eukaryota</taxon>
        <taxon>Fungi</taxon>
        <taxon>Dikarya</taxon>
        <taxon>Basidiomycota</taxon>
        <taxon>Agaricomycotina</taxon>
        <taxon>Tremellomycetes</taxon>
        <taxon>Tremellales</taxon>
        <taxon>Cryptococcaceae</taxon>
        <taxon>Kwoniella</taxon>
    </lineage>
</organism>
<keyword evidence="2" id="KW-0539">Nucleus</keyword>
<gene>
    <name evidence="4" type="ORF">V865_000380</name>
</gene>
<feature type="domain" description="Zn(2)-C6 fungal-type" evidence="3">
    <location>
        <begin position="9"/>
        <end position="39"/>
    </location>
</feature>
<evidence type="ECO:0000256" key="2">
    <source>
        <dbReference type="ARBA" id="ARBA00023242"/>
    </source>
</evidence>
<dbReference type="Pfam" id="PF00172">
    <property type="entry name" value="Zn_clus"/>
    <property type="match status" value="1"/>
</dbReference>
<dbReference type="PRINTS" id="PR00755">
    <property type="entry name" value="AFLATOXINBRP"/>
</dbReference>
<dbReference type="Proteomes" id="UP001358614">
    <property type="component" value="Chromosome 1"/>
</dbReference>
<keyword evidence="5" id="KW-1185">Reference proteome</keyword>
<dbReference type="AlphaFoldDB" id="A0AAX4K7E7"/>